<sequence length="35" mass="3802">MPHNVCLKACLKIAVTRGAVFARRSAVLLLFTSDV</sequence>
<dbReference type="WBParaSite" id="Hba_02130">
    <property type="protein sequence ID" value="Hba_02130"/>
    <property type="gene ID" value="Hba_02130"/>
</dbReference>
<dbReference type="Proteomes" id="UP000095283">
    <property type="component" value="Unplaced"/>
</dbReference>
<dbReference type="AlphaFoldDB" id="A0A1I7WBP9"/>
<protein>
    <submittedName>
        <fullName evidence="2">DUF3265 domain-containing protein</fullName>
    </submittedName>
</protein>
<evidence type="ECO:0000313" key="2">
    <source>
        <dbReference type="WBParaSite" id="Hba_02130"/>
    </source>
</evidence>
<reference evidence="2" key="1">
    <citation type="submission" date="2016-11" db="UniProtKB">
        <authorList>
            <consortium name="WormBaseParasite"/>
        </authorList>
    </citation>
    <scope>IDENTIFICATION</scope>
</reference>
<keyword evidence="1" id="KW-1185">Reference proteome</keyword>
<name>A0A1I7WBP9_HETBA</name>
<accession>A0A1I7WBP9</accession>
<proteinExistence type="predicted"/>
<organism evidence="1 2">
    <name type="scientific">Heterorhabditis bacteriophora</name>
    <name type="common">Entomopathogenic nematode worm</name>
    <dbReference type="NCBI Taxonomy" id="37862"/>
    <lineage>
        <taxon>Eukaryota</taxon>
        <taxon>Metazoa</taxon>
        <taxon>Ecdysozoa</taxon>
        <taxon>Nematoda</taxon>
        <taxon>Chromadorea</taxon>
        <taxon>Rhabditida</taxon>
        <taxon>Rhabditina</taxon>
        <taxon>Rhabditomorpha</taxon>
        <taxon>Strongyloidea</taxon>
        <taxon>Heterorhabditidae</taxon>
        <taxon>Heterorhabditis</taxon>
    </lineage>
</organism>
<evidence type="ECO:0000313" key="1">
    <source>
        <dbReference type="Proteomes" id="UP000095283"/>
    </source>
</evidence>